<organism evidence="9 10">
    <name type="scientific">Acidiluteibacter ferrifornacis</name>
    <dbReference type="NCBI Taxonomy" id="2692424"/>
    <lineage>
        <taxon>Bacteria</taxon>
        <taxon>Pseudomonadati</taxon>
        <taxon>Bacteroidota</taxon>
        <taxon>Flavobacteriia</taxon>
        <taxon>Flavobacteriales</taxon>
        <taxon>Cryomorphaceae</taxon>
        <taxon>Acidiluteibacter</taxon>
    </lineage>
</organism>
<evidence type="ECO:0000256" key="5">
    <source>
        <dbReference type="PIRSR" id="PIRSR602081-1"/>
    </source>
</evidence>
<keyword evidence="9" id="KW-0456">Lyase</keyword>
<feature type="domain" description="Photolyase/cryptochrome alpha/beta" evidence="8">
    <location>
        <begin position="5"/>
        <end position="135"/>
    </location>
</feature>
<comment type="caution">
    <text evidence="9">The sequence shown here is derived from an EMBL/GenBank/DDBJ whole genome shotgun (WGS) entry which is preliminary data.</text>
</comment>
<dbReference type="GO" id="GO:0009416">
    <property type="term" value="P:response to light stimulus"/>
    <property type="evidence" value="ECO:0007669"/>
    <property type="project" value="TreeGrafter"/>
</dbReference>
<dbReference type="GO" id="GO:0003904">
    <property type="term" value="F:deoxyribodipyrimidine photo-lyase activity"/>
    <property type="evidence" value="ECO:0007669"/>
    <property type="project" value="TreeGrafter"/>
</dbReference>
<feature type="site" description="Electron transfer via tryptophanyl radical" evidence="6">
    <location>
        <position position="289"/>
    </location>
</feature>
<dbReference type="Gene3D" id="3.40.50.620">
    <property type="entry name" value="HUPs"/>
    <property type="match status" value="1"/>
</dbReference>
<reference evidence="9 10" key="1">
    <citation type="submission" date="2019-12" db="EMBL/GenBank/DDBJ databases">
        <authorList>
            <person name="Zhao J."/>
        </authorList>
    </citation>
    <scope>NUCLEOTIDE SEQUENCE [LARGE SCALE GENOMIC DNA]</scope>
    <source>
        <strain evidence="9 10">S-15</strain>
    </source>
</reference>
<dbReference type="InterPro" id="IPR036155">
    <property type="entry name" value="Crypto/Photolyase_N_sf"/>
</dbReference>
<dbReference type="InterPro" id="IPR005101">
    <property type="entry name" value="Cryptochr/Photolyase_FAD-bd"/>
</dbReference>
<keyword evidence="3 5" id="KW-0274">FAD</keyword>
<evidence type="ECO:0000256" key="1">
    <source>
        <dbReference type="ARBA" id="ARBA00001932"/>
    </source>
</evidence>
<dbReference type="GO" id="GO:0006950">
    <property type="term" value="P:response to stress"/>
    <property type="evidence" value="ECO:0007669"/>
    <property type="project" value="UniProtKB-ARBA"/>
</dbReference>
<comment type="cofactor">
    <cofactor evidence="5">
        <name>FAD</name>
        <dbReference type="ChEBI" id="CHEBI:57692"/>
    </cofactor>
    <text evidence="5">Binds 1 FAD per subunit.</text>
</comment>
<sequence length="433" mass="51148">MKNEKVAIFWFRRDLRLQDNTGLYHALSGEEKVQPIFIFDEEILSDLKNKADARVSFIHQNLSDINESLKTKGTSIKVYHGKPKEVWKQIVEDFKVHSVYSNRDYEPYAKERDEWVRKFLNAKDISFYSFKDQVILEPGQVLKDDGTPYLVYTPYSRKWKSVLQKNQLESYSSALRFDGWNPSEFKPPTLNELGFELTNIEIPSSKLKDEILEAYAEERDFPAKGSTSKLGVHLRFGTVSIREIATRAKEKSEVFLNELIWREFFMTILNYYPDVVSNNFHRKYDAVRWRNNEEEFQLWCEGKTGYPLVDAGMRELNQTGFMHNRVRMVVASFLTKHLLIDWRWGEAYFAEKLLDYELSANNGNWQWAAGTGVDAAPYFRVFNPSEQIKRFDKDYQYIKKWVKEWNTDQYPDPIVEHKMARNRALDTYKNALS</sequence>
<keyword evidence="4 7" id="KW-0157">Chromophore</keyword>
<keyword evidence="2 5" id="KW-0285">Flavoprotein</keyword>
<dbReference type="PANTHER" id="PTHR11455">
    <property type="entry name" value="CRYPTOCHROME"/>
    <property type="match status" value="1"/>
</dbReference>
<evidence type="ECO:0000313" key="9">
    <source>
        <dbReference type="EMBL" id="NBG64993.1"/>
    </source>
</evidence>
<feature type="binding site" evidence="5">
    <location>
        <position position="215"/>
    </location>
    <ligand>
        <name>FAD</name>
        <dbReference type="ChEBI" id="CHEBI:57692"/>
    </ligand>
</feature>
<dbReference type="Pfam" id="PF03441">
    <property type="entry name" value="FAD_binding_7"/>
    <property type="match status" value="1"/>
</dbReference>
<protein>
    <submittedName>
        <fullName evidence="9">Deoxyribodipyrimidine photo-lyase</fullName>
    </submittedName>
</protein>
<dbReference type="InterPro" id="IPR014729">
    <property type="entry name" value="Rossmann-like_a/b/a_fold"/>
</dbReference>
<dbReference type="RefSeq" id="WP_160631666.1">
    <property type="nucleotide sequence ID" value="NZ_WWNE01000003.1"/>
</dbReference>
<dbReference type="InterPro" id="IPR036134">
    <property type="entry name" value="Crypto/Photolyase_FAD-like_sf"/>
</dbReference>
<dbReference type="EMBL" id="WWNE01000003">
    <property type="protein sequence ID" value="NBG64993.1"/>
    <property type="molecule type" value="Genomic_DNA"/>
</dbReference>
<dbReference type="PROSITE" id="PS51645">
    <property type="entry name" value="PHR_CRY_ALPHA_BETA"/>
    <property type="match status" value="1"/>
</dbReference>
<dbReference type="Proteomes" id="UP000470771">
    <property type="component" value="Unassembled WGS sequence"/>
</dbReference>
<dbReference type="GO" id="GO:0071949">
    <property type="term" value="F:FAD binding"/>
    <property type="evidence" value="ECO:0007669"/>
    <property type="project" value="TreeGrafter"/>
</dbReference>
<evidence type="ECO:0000313" key="10">
    <source>
        <dbReference type="Proteomes" id="UP000470771"/>
    </source>
</evidence>
<dbReference type="PRINTS" id="PR00147">
    <property type="entry name" value="DNAPHOTLYASE"/>
</dbReference>
<dbReference type="SUPFAM" id="SSF52425">
    <property type="entry name" value="Cryptochrome/photolyase, N-terminal domain"/>
    <property type="match status" value="1"/>
</dbReference>
<evidence type="ECO:0000256" key="7">
    <source>
        <dbReference type="RuleBase" id="RU004182"/>
    </source>
</evidence>
<comment type="cofactor">
    <cofactor evidence="1">
        <name>(6R)-5,10-methylene-5,6,7,8-tetrahydrofolate</name>
        <dbReference type="ChEBI" id="CHEBI:15636"/>
    </cofactor>
</comment>
<feature type="binding site" evidence="5">
    <location>
        <position position="255"/>
    </location>
    <ligand>
        <name>FAD</name>
        <dbReference type="ChEBI" id="CHEBI:57692"/>
    </ligand>
</feature>
<dbReference type="AlphaFoldDB" id="A0A6N9NGH9"/>
<dbReference type="SUPFAM" id="SSF48173">
    <property type="entry name" value="Cryptochrome/photolyase FAD-binding domain"/>
    <property type="match status" value="1"/>
</dbReference>
<comment type="similarity">
    <text evidence="7">Belongs to the DNA photolyase family.</text>
</comment>
<keyword evidence="10" id="KW-1185">Reference proteome</keyword>
<evidence type="ECO:0000256" key="4">
    <source>
        <dbReference type="ARBA" id="ARBA00022991"/>
    </source>
</evidence>
<feature type="site" description="Electron transfer via tryptophanyl radical" evidence="6">
    <location>
        <position position="342"/>
    </location>
</feature>
<evidence type="ECO:0000256" key="6">
    <source>
        <dbReference type="PIRSR" id="PIRSR602081-2"/>
    </source>
</evidence>
<dbReference type="GO" id="GO:0006139">
    <property type="term" value="P:nucleobase-containing compound metabolic process"/>
    <property type="evidence" value="ECO:0007669"/>
    <property type="project" value="UniProtKB-ARBA"/>
</dbReference>
<evidence type="ECO:0000256" key="2">
    <source>
        <dbReference type="ARBA" id="ARBA00022630"/>
    </source>
</evidence>
<gene>
    <name evidence="9" type="ORF">GQN54_02615</name>
</gene>
<evidence type="ECO:0000259" key="8">
    <source>
        <dbReference type="PROSITE" id="PS51645"/>
    </source>
</evidence>
<dbReference type="InterPro" id="IPR002081">
    <property type="entry name" value="Cryptochrome/DNA_photolyase_1"/>
</dbReference>
<dbReference type="PROSITE" id="PS00394">
    <property type="entry name" value="DNA_PHOTOLYASES_1_1"/>
    <property type="match status" value="1"/>
</dbReference>
<feature type="binding site" evidence="5">
    <location>
        <begin position="258"/>
        <end position="265"/>
    </location>
    <ligand>
        <name>FAD</name>
        <dbReference type="ChEBI" id="CHEBI:57692"/>
    </ligand>
</feature>
<dbReference type="GO" id="GO:0003677">
    <property type="term" value="F:DNA binding"/>
    <property type="evidence" value="ECO:0007669"/>
    <property type="project" value="TreeGrafter"/>
</dbReference>
<dbReference type="InterPro" id="IPR006050">
    <property type="entry name" value="DNA_photolyase_N"/>
</dbReference>
<dbReference type="Pfam" id="PF00875">
    <property type="entry name" value="DNA_photolyase"/>
    <property type="match status" value="1"/>
</dbReference>
<evidence type="ECO:0000256" key="3">
    <source>
        <dbReference type="ARBA" id="ARBA00022827"/>
    </source>
</evidence>
<name>A0A6N9NGH9_9FLAO</name>
<accession>A0A6N9NGH9</accession>
<dbReference type="PROSITE" id="PS00691">
    <property type="entry name" value="DNA_PHOTOLYASES_1_2"/>
    <property type="match status" value="1"/>
</dbReference>
<dbReference type="InterPro" id="IPR018394">
    <property type="entry name" value="DNA_photolyase_1_CS_C"/>
</dbReference>
<dbReference type="Gene3D" id="1.10.579.10">
    <property type="entry name" value="DNA Cyclobutane Dipyrimidine Photolyase, subunit A, domain 3"/>
    <property type="match status" value="1"/>
</dbReference>
<feature type="site" description="Electron transfer via tryptophanyl radical" evidence="6">
    <location>
        <position position="365"/>
    </location>
</feature>
<proteinExistence type="inferred from homology"/>
<dbReference type="PANTHER" id="PTHR11455:SF9">
    <property type="entry name" value="CRYPTOCHROME CIRCADIAN CLOCK 5 ISOFORM X1"/>
    <property type="match status" value="1"/>
</dbReference>
<dbReference type="Gene3D" id="1.25.40.80">
    <property type="match status" value="1"/>
</dbReference>